<dbReference type="InParanoid" id="A0A177CDJ5"/>
<dbReference type="RefSeq" id="XP_018035751.1">
    <property type="nucleotide sequence ID" value="XM_018187160.1"/>
</dbReference>
<dbReference type="GeneID" id="28770646"/>
<protein>
    <submittedName>
        <fullName evidence="1">Uncharacterized protein</fullName>
    </submittedName>
</protein>
<gene>
    <name evidence="1" type="ORF">CC84DRAFT_721343</name>
</gene>
<evidence type="ECO:0000313" key="1">
    <source>
        <dbReference type="EMBL" id="OAG05386.1"/>
    </source>
</evidence>
<dbReference type="Proteomes" id="UP000077069">
    <property type="component" value="Unassembled WGS sequence"/>
</dbReference>
<sequence>MIYVERYRYLSRLDSTRDVELSRRRPRPGSCIFVQLKQARSVRAYHAKMHTVSSRLEGGRIGAFPVGATPEMGLRSVFGTGSATRRAKGNVRLVRWRWTSENVAWASRSWDSVELWVRCSTMQVPGPGPNGTAQRRDFQVLLQEGAKALAILARYTVGELK</sequence>
<accession>A0A177CDJ5</accession>
<organism evidence="1 2">
    <name type="scientific">Paraphaeosphaeria sporulosa</name>
    <dbReference type="NCBI Taxonomy" id="1460663"/>
    <lineage>
        <taxon>Eukaryota</taxon>
        <taxon>Fungi</taxon>
        <taxon>Dikarya</taxon>
        <taxon>Ascomycota</taxon>
        <taxon>Pezizomycotina</taxon>
        <taxon>Dothideomycetes</taxon>
        <taxon>Pleosporomycetidae</taxon>
        <taxon>Pleosporales</taxon>
        <taxon>Massarineae</taxon>
        <taxon>Didymosphaeriaceae</taxon>
        <taxon>Paraphaeosphaeria</taxon>
    </lineage>
</organism>
<evidence type="ECO:0000313" key="2">
    <source>
        <dbReference type="Proteomes" id="UP000077069"/>
    </source>
</evidence>
<keyword evidence="2" id="KW-1185">Reference proteome</keyword>
<reference evidence="1 2" key="1">
    <citation type="submission" date="2016-05" db="EMBL/GenBank/DDBJ databases">
        <title>Comparative analysis of secretome profiles of manganese(II)-oxidizing ascomycete fungi.</title>
        <authorList>
            <consortium name="DOE Joint Genome Institute"/>
            <person name="Zeiner C.A."/>
            <person name="Purvine S.O."/>
            <person name="Zink E.M."/>
            <person name="Wu S."/>
            <person name="Pasa-Tolic L."/>
            <person name="Chaput D.L."/>
            <person name="Haridas S."/>
            <person name="Grigoriev I.V."/>
            <person name="Santelli C.M."/>
            <person name="Hansel C.M."/>
        </authorList>
    </citation>
    <scope>NUCLEOTIDE SEQUENCE [LARGE SCALE GENOMIC DNA]</scope>
    <source>
        <strain evidence="1 2">AP3s5-JAC2a</strain>
    </source>
</reference>
<name>A0A177CDJ5_9PLEO</name>
<proteinExistence type="predicted"/>
<dbReference type="AlphaFoldDB" id="A0A177CDJ5"/>
<dbReference type="EMBL" id="KV441552">
    <property type="protein sequence ID" value="OAG05386.1"/>
    <property type="molecule type" value="Genomic_DNA"/>
</dbReference>